<feature type="compositionally biased region" description="Low complexity" evidence="2">
    <location>
        <begin position="16"/>
        <end position="27"/>
    </location>
</feature>
<feature type="domain" description="RING-type" evidence="4">
    <location>
        <begin position="272"/>
        <end position="313"/>
    </location>
</feature>
<organism evidence="5 6">
    <name type="scientific">Hibiscus sabdariffa</name>
    <name type="common">roselle</name>
    <dbReference type="NCBI Taxonomy" id="183260"/>
    <lineage>
        <taxon>Eukaryota</taxon>
        <taxon>Viridiplantae</taxon>
        <taxon>Streptophyta</taxon>
        <taxon>Embryophyta</taxon>
        <taxon>Tracheophyta</taxon>
        <taxon>Spermatophyta</taxon>
        <taxon>Magnoliopsida</taxon>
        <taxon>eudicotyledons</taxon>
        <taxon>Gunneridae</taxon>
        <taxon>Pentapetalae</taxon>
        <taxon>rosids</taxon>
        <taxon>malvids</taxon>
        <taxon>Malvales</taxon>
        <taxon>Malvaceae</taxon>
        <taxon>Malvoideae</taxon>
        <taxon>Hibiscus</taxon>
    </lineage>
</organism>
<proteinExistence type="predicted"/>
<feature type="compositionally biased region" description="Gly residues" evidence="2">
    <location>
        <begin position="28"/>
        <end position="37"/>
    </location>
</feature>
<dbReference type="EMBL" id="JBBPBN010000043">
    <property type="protein sequence ID" value="KAK8997205.1"/>
    <property type="molecule type" value="Genomic_DNA"/>
</dbReference>
<feature type="region of interest" description="Disordered" evidence="2">
    <location>
        <begin position="16"/>
        <end position="51"/>
    </location>
</feature>
<dbReference type="InterPro" id="IPR001841">
    <property type="entry name" value="Znf_RING"/>
</dbReference>
<sequence length="318" mass="35828">MNTRYLFQPDSLFDSSGAISSSTSSNSPGGGGGGGGDRAAAAGSRNRSPRGASSSFLIRAAMRMSRARWFTFLRRVFHYQNGSRSDLGSDPFNSGTWMMLEFLALVIQITITTFTLVISKQEKPVWPMRIWIVGYDIGCALSLLLLYGRYRRLHITQGDGLGLSDVEQQRTNEESRSFHRAPNLHVLCISLLAWNALCYSFPFLLFLLLCCCVPLISSFLGYNMNMGSTDRGASDDQISSLPSWKYKAINTNLELEHDWDCNPRNAKEDPECCICLAKYKDKEEVRQLPCSHMFHLKCVDQWLRIISCCPLCKQELEK</sequence>
<protein>
    <recommendedName>
        <fullName evidence="4">RING-type domain-containing protein</fullName>
    </recommendedName>
</protein>
<keyword evidence="6" id="KW-1185">Reference proteome</keyword>
<comment type="caution">
    <text evidence="5">The sequence shown here is derived from an EMBL/GenBank/DDBJ whole genome shotgun (WGS) entry which is preliminary data.</text>
</comment>
<dbReference type="SMART" id="SM00184">
    <property type="entry name" value="RING"/>
    <property type="match status" value="1"/>
</dbReference>
<keyword evidence="1" id="KW-0862">Zinc</keyword>
<dbReference type="InterPro" id="IPR013083">
    <property type="entry name" value="Znf_RING/FYVE/PHD"/>
</dbReference>
<dbReference type="Pfam" id="PF13639">
    <property type="entry name" value="zf-RING_2"/>
    <property type="match status" value="1"/>
</dbReference>
<dbReference type="PROSITE" id="PS50089">
    <property type="entry name" value="ZF_RING_2"/>
    <property type="match status" value="1"/>
</dbReference>
<dbReference type="Gene3D" id="3.30.40.10">
    <property type="entry name" value="Zinc/RING finger domain, C3HC4 (zinc finger)"/>
    <property type="match status" value="1"/>
</dbReference>
<evidence type="ECO:0000256" key="1">
    <source>
        <dbReference type="PROSITE-ProRule" id="PRU00175"/>
    </source>
</evidence>
<name>A0ABR2Q962_9ROSI</name>
<accession>A0ABR2Q962</accession>
<feature type="compositionally biased region" description="Low complexity" evidence="2">
    <location>
        <begin position="38"/>
        <end position="51"/>
    </location>
</feature>
<keyword evidence="1" id="KW-0863">Zinc-finger</keyword>
<feature type="transmembrane region" description="Helical" evidence="3">
    <location>
        <begin position="97"/>
        <end position="118"/>
    </location>
</feature>
<dbReference type="SUPFAM" id="SSF57850">
    <property type="entry name" value="RING/U-box"/>
    <property type="match status" value="1"/>
</dbReference>
<evidence type="ECO:0000313" key="5">
    <source>
        <dbReference type="EMBL" id="KAK8997205.1"/>
    </source>
</evidence>
<evidence type="ECO:0000256" key="2">
    <source>
        <dbReference type="SAM" id="MobiDB-lite"/>
    </source>
</evidence>
<dbReference type="PANTHER" id="PTHR46225">
    <property type="entry name" value="C3H4 TYPE ZINC FINGER PROTEIN"/>
    <property type="match status" value="1"/>
</dbReference>
<dbReference type="Proteomes" id="UP001396334">
    <property type="component" value="Unassembled WGS sequence"/>
</dbReference>
<keyword evidence="3" id="KW-0472">Membrane</keyword>
<reference evidence="5 6" key="1">
    <citation type="journal article" date="2024" name="G3 (Bethesda)">
        <title>Genome assembly of Hibiscus sabdariffa L. provides insights into metabolisms of medicinal natural products.</title>
        <authorList>
            <person name="Kim T."/>
        </authorList>
    </citation>
    <scope>NUCLEOTIDE SEQUENCE [LARGE SCALE GENOMIC DNA]</scope>
    <source>
        <strain evidence="5">TK-2024</strain>
        <tissue evidence="5">Old leaves</tissue>
    </source>
</reference>
<keyword evidence="3" id="KW-0812">Transmembrane</keyword>
<keyword evidence="1" id="KW-0479">Metal-binding</keyword>
<evidence type="ECO:0000259" key="4">
    <source>
        <dbReference type="PROSITE" id="PS50089"/>
    </source>
</evidence>
<dbReference type="PANTHER" id="PTHR46225:SF1">
    <property type="entry name" value="RING_U-BOX SUPERFAMILY PROTEIN"/>
    <property type="match status" value="1"/>
</dbReference>
<feature type="transmembrane region" description="Helical" evidence="3">
    <location>
        <begin position="130"/>
        <end position="147"/>
    </location>
</feature>
<gene>
    <name evidence="5" type="ORF">V6N11_020689</name>
</gene>
<evidence type="ECO:0000256" key="3">
    <source>
        <dbReference type="SAM" id="Phobius"/>
    </source>
</evidence>
<feature type="transmembrane region" description="Helical" evidence="3">
    <location>
        <begin position="203"/>
        <end position="222"/>
    </location>
</feature>
<evidence type="ECO:0000313" key="6">
    <source>
        <dbReference type="Proteomes" id="UP001396334"/>
    </source>
</evidence>
<keyword evidence="3" id="KW-1133">Transmembrane helix</keyword>